<comment type="caution">
    <text evidence="2">The sequence shown here is derived from an EMBL/GenBank/DDBJ whole genome shotgun (WGS) entry which is preliminary data.</text>
</comment>
<dbReference type="PANTHER" id="PTHR37187:SF19">
    <property type="entry name" value="(RAPE) HYPOTHETICAL PROTEIN"/>
    <property type="match status" value="1"/>
</dbReference>
<feature type="compositionally biased region" description="Basic and acidic residues" evidence="1">
    <location>
        <begin position="200"/>
        <end position="232"/>
    </location>
</feature>
<dbReference type="PANTHER" id="PTHR37187">
    <property type="entry name" value="EXPRESSED PROTEIN"/>
    <property type="match status" value="1"/>
</dbReference>
<evidence type="ECO:0000313" key="3">
    <source>
        <dbReference type="Proteomes" id="UP001497480"/>
    </source>
</evidence>
<protein>
    <submittedName>
        <fullName evidence="2">Uncharacterized protein</fullName>
    </submittedName>
</protein>
<proteinExistence type="predicted"/>
<feature type="compositionally biased region" description="Basic and acidic residues" evidence="1">
    <location>
        <begin position="140"/>
        <end position="151"/>
    </location>
</feature>
<accession>A0AAV1Y9W2</accession>
<feature type="compositionally biased region" description="Low complexity" evidence="1">
    <location>
        <begin position="18"/>
        <end position="27"/>
    </location>
</feature>
<feature type="compositionally biased region" description="Polar residues" evidence="1">
    <location>
        <begin position="189"/>
        <end position="199"/>
    </location>
</feature>
<feature type="region of interest" description="Disordered" evidence="1">
    <location>
        <begin position="172"/>
        <end position="259"/>
    </location>
</feature>
<evidence type="ECO:0000256" key="1">
    <source>
        <dbReference type="SAM" id="MobiDB-lite"/>
    </source>
</evidence>
<feature type="compositionally biased region" description="Basic and acidic residues" evidence="1">
    <location>
        <begin position="45"/>
        <end position="54"/>
    </location>
</feature>
<evidence type="ECO:0000313" key="2">
    <source>
        <dbReference type="EMBL" id="CAL0329893.1"/>
    </source>
</evidence>
<keyword evidence="3" id="KW-1185">Reference proteome</keyword>
<dbReference type="EMBL" id="CAXHTB010000022">
    <property type="protein sequence ID" value="CAL0329893.1"/>
    <property type="molecule type" value="Genomic_DNA"/>
</dbReference>
<organism evidence="2 3">
    <name type="scientific">Lupinus luteus</name>
    <name type="common">European yellow lupine</name>
    <dbReference type="NCBI Taxonomy" id="3873"/>
    <lineage>
        <taxon>Eukaryota</taxon>
        <taxon>Viridiplantae</taxon>
        <taxon>Streptophyta</taxon>
        <taxon>Embryophyta</taxon>
        <taxon>Tracheophyta</taxon>
        <taxon>Spermatophyta</taxon>
        <taxon>Magnoliopsida</taxon>
        <taxon>eudicotyledons</taxon>
        <taxon>Gunneridae</taxon>
        <taxon>Pentapetalae</taxon>
        <taxon>rosids</taxon>
        <taxon>fabids</taxon>
        <taxon>Fabales</taxon>
        <taxon>Fabaceae</taxon>
        <taxon>Papilionoideae</taxon>
        <taxon>50 kb inversion clade</taxon>
        <taxon>genistoids sensu lato</taxon>
        <taxon>core genistoids</taxon>
        <taxon>Genisteae</taxon>
        <taxon>Lupinus</taxon>
    </lineage>
</organism>
<feature type="region of interest" description="Disordered" evidence="1">
    <location>
        <begin position="1"/>
        <end position="90"/>
    </location>
</feature>
<reference evidence="2 3" key="1">
    <citation type="submission" date="2024-03" db="EMBL/GenBank/DDBJ databases">
        <authorList>
            <person name="Martinez-Hernandez J."/>
        </authorList>
    </citation>
    <scope>NUCLEOTIDE SEQUENCE [LARGE SCALE GENOMIC DNA]</scope>
</reference>
<dbReference type="Proteomes" id="UP001497480">
    <property type="component" value="Unassembled WGS sequence"/>
</dbReference>
<feature type="compositionally biased region" description="Basic residues" evidence="1">
    <location>
        <begin position="1"/>
        <end position="15"/>
    </location>
</feature>
<feature type="compositionally biased region" description="Polar residues" evidence="1">
    <location>
        <begin position="237"/>
        <end position="253"/>
    </location>
</feature>
<name>A0AAV1Y9W2_LUPLU</name>
<sequence>MPSGPKKRKAAKKKKQNENNINNLQGNDELKSQDEIGSDGGEVSSPRDHDHGNDHQNPFNEGSEEAEKRDLPASQPIASDAKSTEEIPSDTQIDKILGQKEDSVVLIEGDMKSEESDVSFEHIETAKESCYGNENGGGTSKDESVTNNPKDEDYNIIGEAIVCHELVKSIDSPSSDVTSIAENAPVEETGNSAVESSVTSKEDSVVLVEGDMKSEESSESKDVNFEHIETAKESCYGNENGSGTSNDESITKNNPKDEDYNSIEEAIVCHELVKSIDSPPSDVTSIAENAPVEETGNSVAESSVYSVKAVASLSVAENDDNGSVLVENTVVPSVGVTDLAMKINEDRVYPLIDENARTSNLKEPKPKESDSKVITSLSASPITKSFNGAEHIKESETPECSQNQPLVASAPRIVQKTSWLSCCGLYEVVSGSDR</sequence>
<gene>
    <name evidence="2" type="ORF">LLUT_LOCUS30953</name>
</gene>
<dbReference type="AlphaFoldDB" id="A0AAV1Y9W2"/>
<feature type="compositionally biased region" description="Polar residues" evidence="1">
    <location>
        <begin position="172"/>
        <end position="181"/>
    </location>
</feature>
<feature type="region of interest" description="Disordered" evidence="1">
    <location>
        <begin position="127"/>
        <end position="151"/>
    </location>
</feature>